<evidence type="ECO:0000256" key="1">
    <source>
        <dbReference type="ARBA" id="ARBA00022448"/>
    </source>
</evidence>
<sequence>MISTQNLTYGYSKKELLFKDLNFTQSAGSIIGLLGKNGAGKSTLLKLISGLLYVKDEQIKVNGYIPHKRDPDFLSDIFFVNDTPFLPSLTIKTYLQIYGALYKSFDIEKMYKILLEFELQEDQNLKKLSHGQQKKFIIAFALSTNCKLLMLDEPTNGLDIPSKSVFRKVLVNSVEDDQLVIISTHQVKDVETLIDKIIVVENGSIVFNEDVYRITEKLQFKILNHLDDISGIIYSEKSPMGYKVILPVNNDEETEMDIELMFNAICNKTEINL</sequence>
<evidence type="ECO:0000256" key="3">
    <source>
        <dbReference type="ARBA" id="ARBA00022840"/>
    </source>
</evidence>
<dbReference type="EMBL" id="JABBHF010000015">
    <property type="protein sequence ID" value="NMH89718.1"/>
    <property type="molecule type" value="Genomic_DNA"/>
</dbReference>
<name>A0ABX1S4B2_9FLAO</name>
<dbReference type="Pfam" id="PF00005">
    <property type="entry name" value="ABC_tran"/>
    <property type="match status" value="1"/>
</dbReference>
<dbReference type="InterPro" id="IPR003439">
    <property type="entry name" value="ABC_transporter-like_ATP-bd"/>
</dbReference>
<keyword evidence="1" id="KW-0813">Transport</keyword>
<feature type="domain" description="ABC transporter" evidence="4">
    <location>
        <begin position="2"/>
        <end position="227"/>
    </location>
</feature>
<dbReference type="PANTHER" id="PTHR42939:SF1">
    <property type="entry name" value="ABC TRANSPORTER ATP-BINDING PROTEIN ALBC-RELATED"/>
    <property type="match status" value="1"/>
</dbReference>
<dbReference type="GO" id="GO:0005524">
    <property type="term" value="F:ATP binding"/>
    <property type="evidence" value="ECO:0007669"/>
    <property type="project" value="UniProtKB-KW"/>
</dbReference>
<dbReference type="SUPFAM" id="SSF52540">
    <property type="entry name" value="P-loop containing nucleoside triphosphate hydrolases"/>
    <property type="match status" value="1"/>
</dbReference>
<dbReference type="InterPro" id="IPR051782">
    <property type="entry name" value="ABC_Transporter_VariousFunc"/>
</dbReference>
<keyword evidence="6" id="KW-1185">Reference proteome</keyword>
<evidence type="ECO:0000313" key="5">
    <source>
        <dbReference type="EMBL" id="NMH89718.1"/>
    </source>
</evidence>
<dbReference type="SMART" id="SM00382">
    <property type="entry name" value="AAA"/>
    <property type="match status" value="1"/>
</dbReference>
<dbReference type="Gene3D" id="3.40.50.300">
    <property type="entry name" value="P-loop containing nucleotide triphosphate hydrolases"/>
    <property type="match status" value="1"/>
</dbReference>
<accession>A0ABX1S4B2</accession>
<dbReference type="CDD" id="cd03230">
    <property type="entry name" value="ABC_DR_subfamily_A"/>
    <property type="match status" value="1"/>
</dbReference>
<protein>
    <submittedName>
        <fullName evidence="5">ABC transporter ATP-binding protein</fullName>
    </submittedName>
</protein>
<dbReference type="RefSeq" id="WP_169676955.1">
    <property type="nucleotide sequence ID" value="NZ_JABBHF010000015.1"/>
</dbReference>
<evidence type="ECO:0000256" key="2">
    <source>
        <dbReference type="ARBA" id="ARBA00022741"/>
    </source>
</evidence>
<dbReference type="InterPro" id="IPR027417">
    <property type="entry name" value="P-loop_NTPase"/>
</dbReference>
<dbReference type="PROSITE" id="PS50893">
    <property type="entry name" value="ABC_TRANSPORTER_2"/>
    <property type="match status" value="1"/>
</dbReference>
<dbReference type="PANTHER" id="PTHR42939">
    <property type="entry name" value="ABC TRANSPORTER ATP-BINDING PROTEIN ALBC-RELATED"/>
    <property type="match status" value="1"/>
</dbReference>
<proteinExistence type="predicted"/>
<keyword evidence="2" id="KW-0547">Nucleotide-binding</keyword>
<organism evidence="5 6">
    <name type="scientific">Flavivirga algicola</name>
    <dbReference type="NCBI Taxonomy" id="2729136"/>
    <lineage>
        <taxon>Bacteria</taxon>
        <taxon>Pseudomonadati</taxon>
        <taxon>Bacteroidota</taxon>
        <taxon>Flavobacteriia</taxon>
        <taxon>Flavobacteriales</taxon>
        <taxon>Flavobacteriaceae</taxon>
        <taxon>Flavivirga</taxon>
    </lineage>
</organism>
<gene>
    <name evidence="5" type="ORF">HHX25_19585</name>
</gene>
<dbReference type="Proteomes" id="UP000746690">
    <property type="component" value="Unassembled WGS sequence"/>
</dbReference>
<evidence type="ECO:0000259" key="4">
    <source>
        <dbReference type="PROSITE" id="PS50893"/>
    </source>
</evidence>
<evidence type="ECO:0000313" key="6">
    <source>
        <dbReference type="Proteomes" id="UP000746690"/>
    </source>
</evidence>
<keyword evidence="3 5" id="KW-0067">ATP-binding</keyword>
<reference evidence="5 6" key="1">
    <citation type="submission" date="2020-04" db="EMBL/GenBank/DDBJ databases">
        <title>A Flavivirga sp. nov.</title>
        <authorList>
            <person name="Sun X."/>
        </authorList>
    </citation>
    <scope>NUCLEOTIDE SEQUENCE [LARGE SCALE GENOMIC DNA]</scope>
    <source>
        <strain evidence="5 6">Y03</strain>
    </source>
</reference>
<dbReference type="InterPro" id="IPR003593">
    <property type="entry name" value="AAA+_ATPase"/>
</dbReference>
<comment type="caution">
    <text evidence="5">The sequence shown here is derived from an EMBL/GenBank/DDBJ whole genome shotgun (WGS) entry which is preliminary data.</text>
</comment>